<gene>
    <name evidence="2" type="ordered locus">Halhy_1665</name>
</gene>
<proteinExistence type="predicted"/>
<reference key="2">
    <citation type="submission" date="2011-04" db="EMBL/GenBank/DDBJ databases">
        <title>Complete sequence of chromosome of Haliscomenobacter hydrossis DSM 1100.</title>
        <authorList>
            <consortium name="US DOE Joint Genome Institute (JGI-PGF)"/>
            <person name="Lucas S."/>
            <person name="Han J."/>
            <person name="Lapidus A."/>
            <person name="Bruce D."/>
            <person name="Goodwin L."/>
            <person name="Pitluck S."/>
            <person name="Peters L."/>
            <person name="Kyrpides N."/>
            <person name="Mavromatis K."/>
            <person name="Ivanova N."/>
            <person name="Ovchinnikova G."/>
            <person name="Pagani I."/>
            <person name="Daligault H."/>
            <person name="Detter J.C."/>
            <person name="Han C."/>
            <person name="Land M."/>
            <person name="Hauser L."/>
            <person name="Markowitz V."/>
            <person name="Cheng J.-F."/>
            <person name="Hugenholtz P."/>
            <person name="Woyke T."/>
            <person name="Wu D."/>
            <person name="Verbarg S."/>
            <person name="Frueling A."/>
            <person name="Brambilla E."/>
            <person name="Klenk H.-P."/>
            <person name="Eisen J.A."/>
        </authorList>
    </citation>
    <scope>NUCLEOTIDE SEQUENCE</scope>
    <source>
        <strain>DSM 1100</strain>
    </source>
</reference>
<feature type="signal peptide" evidence="1">
    <location>
        <begin position="1"/>
        <end position="20"/>
    </location>
</feature>
<evidence type="ECO:0000256" key="1">
    <source>
        <dbReference type="SAM" id="SignalP"/>
    </source>
</evidence>
<dbReference type="RefSeq" id="WP_013764108.1">
    <property type="nucleotide sequence ID" value="NC_015510.1"/>
</dbReference>
<dbReference type="AlphaFoldDB" id="F4L0S2"/>
<dbReference type="OrthoDB" id="9820897at2"/>
<feature type="chain" id="PRO_5003312374" evidence="1">
    <location>
        <begin position="21"/>
        <end position="477"/>
    </location>
</feature>
<name>F4L0S2_HALH1</name>
<keyword evidence="1" id="KW-0732">Signal</keyword>
<sequence length="477" mass="52533">MKKKLFIIATLFVLTSSIFAQSLEEKTRQYLREKLVFYYIDNPATAKPADFSSFEINKGDIADNKDITSPLWTNANNIGLKTLLIKMLRASANGGDAKMQRVIRNVLCISDKKVYVFLYNDVPNTAPHSSWIYCKNSSSYAAAHNNASWPCAQQFTDRTLEASGHIGIGAYFFSPTRPAASGGWSAEAEKGHVFIHELVHTQVPLVLESSLGSVDMYGNDGGHNFHELLPSRNSAFNEGVATSFALRYHLPSWMSMTAWYNNNEVMNIDNLTGCGALPPPLHCLQTRLTSASVAAEAACTATAACYKLRNIPAPIVMHNETVSANILFQYMQQFGSELMLVRDVKNALTEMNKASNYTFAPLFKEMVKSGMNYRNPKAAAGSTTHGQFLPLAILDYYTGYKVNDKATLASVLSVTWDGTYTNVDDYFSSKRNTLLGFRANATTWNVGQQLDKFAEHINVKISATPPPTATAPGTGNN</sequence>
<dbReference type="HOGENOM" id="CLU_572080_0_0_10"/>
<accession>F4L0S2</accession>
<dbReference type="Proteomes" id="UP000008461">
    <property type="component" value="Chromosome"/>
</dbReference>
<evidence type="ECO:0000313" key="3">
    <source>
        <dbReference type="Proteomes" id="UP000008461"/>
    </source>
</evidence>
<organism evidence="2 3">
    <name type="scientific">Haliscomenobacter hydrossis (strain ATCC 27775 / DSM 1100 / LMG 10767 / O)</name>
    <dbReference type="NCBI Taxonomy" id="760192"/>
    <lineage>
        <taxon>Bacteria</taxon>
        <taxon>Pseudomonadati</taxon>
        <taxon>Bacteroidota</taxon>
        <taxon>Saprospiria</taxon>
        <taxon>Saprospirales</taxon>
        <taxon>Haliscomenobacteraceae</taxon>
        <taxon>Haliscomenobacter</taxon>
    </lineage>
</organism>
<dbReference type="EMBL" id="CP002691">
    <property type="protein sequence ID" value="AEE49554.1"/>
    <property type="molecule type" value="Genomic_DNA"/>
</dbReference>
<keyword evidence="3" id="KW-1185">Reference proteome</keyword>
<evidence type="ECO:0000313" key="2">
    <source>
        <dbReference type="EMBL" id="AEE49554.1"/>
    </source>
</evidence>
<dbReference type="STRING" id="760192.Halhy_1665"/>
<dbReference type="KEGG" id="hhy:Halhy_1665"/>
<reference evidence="2 3" key="1">
    <citation type="journal article" date="2011" name="Stand. Genomic Sci.">
        <title>Complete genome sequence of Haliscomenobacter hydrossis type strain (O).</title>
        <authorList>
            <consortium name="US DOE Joint Genome Institute (JGI-PGF)"/>
            <person name="Daligault H."/>
            <person name="Lapidus A."/>
            <person name="Zeytun A."/>
            <person name="Nolan M."/>
            <person name="Lucas S."/>
            <person name="Del Rio T.G."/>
            <person name="Tice H."/>
            <person name="Cheng J.F."/>
            <person name="Tapia R."/>
            <person name="Han C."/>
            <person name="Goodwin L."/>
            <person name="Pitluck S."/>
            <person name="Liolios K."/>
            <person name="Pagani I."/>
            <person name="Ivanova N."/>
            <person name="Huntemann M."/>
            <person name="Mavromatis K."/>
            <person name="Mikhailova N."/>
            <person name="Pati A."/>
            <person name="Chen A."/>
            <person name="Palaniappan K."/>
            <person name="Land M."/>
            <person name="Hauser L."/>
            <person name="Brambilla E.M."/>
            <person name="Rohde M."/>
            <person name="Verbarg S."/>
            <person name="Goker M."/>
            <person name="Bristow J."/>
            <person name="Eisen J.A."/>
            <person name="Markowitz V."/>
            <person name="Hugenholtz P."/>
            <person name="Kyrpides N.C."/>
            <person name="Klenk H.P."/>
            <person name="Woyke T."/>
        </authorList>
    </citation>
    <scope>NUCLEOTIDE SEQUENCE [LARGE SCALE GENOMIC DNA]</scope>
    <source>
        <strain evidence="3">ATCC 27775 / DSM 1100 / LMG 10767 / O</strain>
    </source>
</reference>
<protein>
    <submittedName>
        <fullName evidence="2">Uncharacterized protein</fullName>
    </submittedName>
</protein>